<feature type="binding site" evidence="9">
    <location>
        <position position="105"/>
    </location>
    <ligand>
        <name>Fe(2+)</name>
        <dbReference type="ChEBI" id="CHEBI:29033"/>
    </ligand>
</feature>
<gene>
    <name evidence="9" type="primary">mtnD</name>
    <name evidence="10" type="ORF">BAQ49_01760</name>
</gene>
<comment type="cofactor">
    <cofactor evidence="9">
        <name>Ni(2+)</name>
        <dbReference type="ChEBI" id="CHEBI:49786"/>
    </cofactor>
    <text evidence="9">Binds 1 nickel ion per monomer.</text>
</comment>
<keyword evidence="8 9" id="KW-0486">Methionine biosynthesis</keyword>
<evidence type="ECO:0000256" key="9">
    <source>
        <dbReference type="HAMAP-Rule" id="MF_01682"/>
    </source>
</evidence>
<dbReference type="Gene3D" id="2.60.120.10">
    <property type="entry name" value="Jelly Rolls"/>
    <property type="match status" value="1"/>
</dbReference>
<feature type="binding site" evidence="9">
    <location>
        <position position="101"/>
    </location>
    <ligand>
        <name>Ni(2+)</name>
        <dbReference type="ChEBI" id="CHEBI:49786"/>
    </ligand>
</feature>
<dbReference type="PANTHER" id="PTHR23418">
    <property type="entry name" value="ACIREDUCTONE DIOXYGENASE"/>
    <property type="match status" value="1"/>
</dbReference>
<evidence type="ECO:0000256" key="4">
    <source>
        <dbReference type="ARBA" id="ARBA00022723"/>
    </source>
</evidence>
<dbReference type="SUPFAM" id="SSF51182">
    <property type="entry name" value="RmlC-like cupins"/>
    <property type="match status" value="1"/>
</dbReference>
<keyword evidence="5 9" id="KW-0223">Dioxygenase</keyword>
<dbReference type="GO" id="GO:0019509">
    <property type="term" value="P:L-methionine salvage from methylthioadenosine"/>
    <property type="evidence" value="ECO:0007669"/>
    <property type="project" value="UniProtKB-UniRule"/>
</dbReference>
<dbReference type="GO" id="GO:0016151">
    <property type="term" value="F:nickel cation binding"/>
    <property type="evidence" value="ECO:0007669"/>
    <property type="project" value="UniProtKB-UniRule"/>
</dbReference>
<evidence type="ECO:0000256" key="1">
    <source>
        <dbReference type="ARBA" id="ARBA00000428"/>
    </source>
</evidence>
<dbReference type="PANTHER" id="PTHR23418:SF0">
    <property type="entry name" value="ACIREDUCTONE DIOXYGENASE"/>
    <property type="match status" value="1"/>
</dbReference>
<dbReference type="GO" id="GO:0010309">
    <property type="term" value="F:acireductone dioxygenase [iron(II)-requiring] activity"/>
    <property type="evidence" value="ECO:0007669"/>
    <property type="project" value="UniProtKB-UniRule"/>
</dbReference>
<feature type="binding site" evidence="9">
    <location>
        <position position="144"/>
    </location>
    <ligand>
        <name>Ni(2+)</name>
        <dbReference type="ChEBI" id="CHEBI:49786"/>
    </ligand>
</feature>
<comment type="pathway">
    <text evidence="9">Amino-acid biosynthesis; L-methionine biosynthesis via salvage pathway; L-methionine from S-methyl-5-thio-alpha-D-ribose 1-phosphate: step 5/6.</text>
</comment>
<dbReference type="HAMAP" id="MF_01682">
    <property type="entry name" value="Salvage_MtnD"/>
    <property type="match status" value="1"/>
</dbReference>
<keyword evidence="2 9" id="KW-0533">Nickel</keyword>
<dbReference type="InterPro" id="IPR014710">
    <property type="entry name" value="RmlC-like_jellyroll"/>
</dbReference>
<keyword evidence="6 9" id="KW-0560">Oxidoreductase</keyword>
<evidence type="ECO:0000256" key="7">
    <source>
        <dbReference type="ARBA" id="ARBA00023004"/>
    </source>
</evidence>
<name>A0AA44R6D8_9BACI</name>
<comment type="similarity">
    <text evidence="9">Belongs to the acireductone dioxygenase (ARD) family.</text>
</comment>
<dbReference type="AlphaFoldDB" id="A0AA44R6D8"/>
<keyword evidence="4 9" id="KW-0479">Metal-binding</keyword>
<sequence length="170" mass="19615">MAQIRIHEVNTRIENEVEVSKFLQEEGVLNEKWNISKLPTHLNENYSLTDENKAEILAVFSKEIADVSERRGYKAYDVISLSSSTPNLDELLINFQKEHHHTDDEVRFIVSGHGIFAIKGKDGRFFDVELEPGDLISVPENARHYFTLQDDRQVVAIRIFVTTEGWVPIY</sequence>
<dbReference type="EC" id="1.13.11.53" evidence="9"/>
<dbReference type="Pfam" id="PF03079">
    <property type="entry name" value="ARD"/>
    <property type="match status" value="1"/>
</dbReference>
<dbReference type="Proteomes" id="UP000183185">
    <property type="component" value="Unassembled WGS sequence"/>
</dbReference>
<protein>
    <recommendedName>
        <fullName evidence="9">Acireductone dioxygenase</fullName>
    </recommendedName>
    <alternativeName>
        <fullName evidence="9">1,2-dihydroxy-3-keto-5-methylthiopentene dioxygenase</fullName>
        <shortName evidence="9">DHK-MTPene dioxygenase</shortName>
    </alternativeName>
    <alternativeName>
        <fullName evidence="9">Acireductone dioxygenase (Fe(2+)-requiring)</fullName>
        <shortName evidence="9">ARD'</shortName>
        <shortName evidence="9">Fe-ARD</shortName>
        <ecNumber evidence="9">1.13.11.54</ecNumber>
    </alternativeName>
    <alternativeName>
        <fullName evidence="9">Acireductone dioxygenase (Ni(2+)-requiring)</fullName>
        <shortName evidence="9">ARD</shortName>
        <shortName evidence="9">Ni-ARD</shortName>
        <ecNumber evidence="9">1.13.11.53</ecNumber>
    </alternativeName>
</protein>
<feature type="binding site" evidence="9">
    <location>
        <position position="99"/>
    </location>
    <ligand>
        <name>Ni(2+)</name>
        <dbReference type="ChEBI" id="CHEBI:49786"/>
    </ligand>
</feature>
<comment type="cofactor">
    <cofactor evidence="9">
        <name>Fe(2+)</name>
        <dbReference type="ChEBI" id="CHEBI:29033"/>
    </cofactor>
    <text evidence="9">Binds 1 Fe(2+) cation per monomer.</text>
</comment>
<keyword evidence="3 9" id="KW-0028">Amino-acid biosynthesis</keyword>
<dbReference type="GO" id="GO:0005506">
    <property type="term" value="F:iron ion binding"/>
    <property type="evidence" value="ECO:0007669"/>
    <property type="project" value="UniProtKB-UniRule"/>
</dbReference>
<dbReference type="GO" id="GO:0019284">
    <property type="term" value="P:L-methionine salvage from S-adenosylmethionine"/>
    <property type="evidence" value="ECO:0007669"/>
    <property type="project" value="InterPro"/>
</dbReference>
<keyword evidence="7 9" id="KW-0408">Iron</keyword>
<dbReference type="FunFam" id="2.60.120.10:FF:000056">
    <property type="entry name" value="Acireductone dioxygenase"/>
    <property type="match status" value="1"/>
</dbReference>
<dbReference type="RefSeq" id="WP_071746933.1">
    <property type="nucleotide sequence ID" value="NZ_MACH01000116.1"/>
</dbReference>
<dbReference type="InterPro" id="IPR004313">
    <property type="entry name" value="ARD"/>
</dbReference>
<dbReference type="EC" id="1.13.11.54" evidence="9"/>
<comment type="subunit">
    <text evidence="9">Monomer.</text>
</comment>
<dbReference type="InterPro" id="IPR023956">
    <property type="entry name" value="ARD_bac"/>
</dbReference>
<feature type="site" description="May play a role in metal incorporation in vivo" evidence="9">
    <location>
        <position position="98"/>
    </location>
</feature>
<feature type="site" description="Important to generate the dianion" evidence="9">
    <location>
        <position position="107"/>
    </location>
</feature>
<dbReference type="InterPro" id="IPR011051">
    <property type="entry name" value="RmlC_Cupin_sf"/>
</dbReference>
<comment type="catalytic activity">
    <reaction evidence="1 9">
        <text>1,2-dihydroxy-5-(methylsulfanyl)pent-1-en-3-one + O2 = 4-methylsulfanyl-2-oxobutanoate + formate + 2 H(+)</text>
        <dbReference type="Rhea" id="RHEA:24504"/>
        <dbReference type="ChEBI" id="CHEBI:15378"/>
        <dbReference type="ChEBI" id="CHEBI:15379"/>
        <dbReference type="ChEBI" id="CHEBI:15740"/>
        <dbReference type="ChEBI" id="CHEBI:16723"/>
        <dbReference type="ChEBI" id="CHEBI:49252"/>
        <dbReference type="EC" id="1.13.11.54"/>
    </reaction>
</comment>
<feature type="site" description="May play a role in transmitting local conformational changes" evidence="9">
    <location>
        <position position="104"/>
    </location>
</feature>
<evidence type="ECO:0000256" key="5">
    <source>
        <dbReference type="ARBA" id="ARBA00022964"/>
    </source>
</evidence>
<comment type="function">
    <text evidence="9">Catalyzes 2 different reactions between oxygene and the acireductone 1,2-dihydroxy-3-keto-5-methylthiopentene (DHK-MTPene) depending upon the metal bound in the active site. Fe-containing acireductone dioxygenase (Fe-ARD) produces formate and 2-keto-4-methylthiobutyrate (KMTB), the alpha-ketoacid precursor of methionine in the methionine recycle pathway. Ni-containing acireductone dioxygenase (Ni-ARD) produces methylthiopropionate, carbon monoxide and formate, and does not lie on the methionine recycle pathway.</text>
</comment>
<evidence type="ECO:0000256" key="6">
    <source>
        <dbReference type="ARBA" id="ARBA00023002"/>
    </source>
</evidence>
<dbReference type="GO" id="GO:0010308">
    <property type="term" value="F:acireductone dioxygenase (Ni2+-requiring) activity"/>
    <property type="evidence" value="ECO:0007669"/>
    <property type="project" value="UniProtKB-UniRule"/>
</dbReference>
<feature type="binding site" evidence="9">
    <location>
        <position position="99"/>
    </location>
    <ligand>
        <name>Fe(2+)</name>
        <dbReference type="ChEBI" id="CHEBI:29033"/>
    </ligand>
</feature>
<dbReference type="EMBL" id="MACH01000116">
    <property type="protein sequence ID" value="OJE41372.1"/>
    <property type="molecule type" value="Genomic_DNA"/>
</dbReference>
<evidence type="ECO:0000313" key="11">
    <source>
        <dbReference type="Proteomes" id="UP000183185"/>
    </source>
</evidence>
<evidence type="ECO:0000256" key="8">
    <source>
        <dbReference type="ARBA" id="ARBA00023167"/>
    </source>
</evidence>
<accession>A0AA44R6D8</accession>
<dbReference type="CDD" id="cd02232">
    <property type="entry name" value="cupin_ARD"/>
    <property type="match status" value="1"/>
</dbReference>
<reference evidence="10 11" key="1">
    <citation type="submission" date="2016-06" db="EMBL/GenBank/DDBJ databases">
        <title>First insights into the genetic diversity and population structure of in the Bacillus cereus group bacteria from diverse marine environments.</title>
        <authorList>
            <person name="Liu Y."/>
            <person name="Lai Q."/>
            <person name="Shao Z."/>
        </authorList>
    </citation>
    <scope>NUCLEOTIDE SEQUENCE [LARGE SCALE GENOMIC DNA]</scope>
    <source>
        <strain evidence="10 11">TD42</strain>
    </source>
</reference>
<evidence type="ECO:0000313" key="10">
    <source>
        <dbReference type="EMBL" id="OJE41372.1"/>
    </source>
</evidence>
<proteinExistence type="inferred from homology"/>
<feature type="binding site" evidence="9">
    <location>
        <position position="101"/>
    </location>
    <ligand>
        <name>Fe(2+)</name>
        <dbReference type="ChEBI" id="CHEBI:29033"/>
    </ligand>
</feature>
<comment type="caution">
    <text evidence="10">The sequence shown here is derived from an EMBL/GenBank/DDBJ whole genome shotgun (WGS) entry which is preliminary data.</text>
</comment>
<comment type="catalytic activity">
    <reaction evidence="9">
        <text>1,2-dihydroxy-5-(methylsulfanyl)pent-1-en-3-one + O2 = 3-(methylsulfanyl)propanoate + CO + formate + 2 H(+)</text>
        <dbReference type="Rhea" id="RHEA:14161"/>
        <dbReference type="ChEBI" id="CHEBI:15378"/>
        <dbReference type="ChEBI" id="CHEBI:15379"/>
        <dbReference type="ChEBI" id="CHEBI:15740"/>
        <dbReference type="ChEBI" id="CHEBI:17245"/>
        <dbReference type="ChEBI" id="CHEBI:49016"/>
        <dbReference type="ChEBI" id="CHEBI:49252"/>
        <dbReference type="EC" id="1.13.11.53"/>
    </reaction>
</comment>
<feature type="binding site" evidence="9">
    <location>
        <position position="105"/>
    </location>
    <ligand>
        <name>Ni(2+)</name>
        <dbReference type="ChEBI" id="CHEBI:49786"/>
    </ligand>
</feature>
<feature type="binding site" evidence="9">
    <location>
        <position position="144"/>
    </location>
    <ligand>
        <name>Fe(2+)</name>
        <dbReference type="ChEBI" id="CHEBI:29033"/>
    </ligand>
</feature>
<organism evidence="10 11">
    <name type="scientific">Bacillus proteolyticus</name>
    <dbReference type="NCBI Taxonomy" id="2026192"/>
    <lineage>
        <taxon>Bacteria</taxon>
        <taxon>Bacillati</taxon>
        <taxon>Bacillota</taxon>
        <taxon>Bacilli</taxon>
        <taxon>Bacillales</taxon>
        <taxon>Bacillaceae</taxon>
        <taxon>Bacillus</taxon>
        <taxon>Bacillus cereus group</taxon>
    </lineage>
</organism>
<evidence type="ECO:0000256" key="3">
    <source>
        <dbReference type="ARBA" id="ARBA00022605"/>
    </source>
</evidence>
<evidence type="ECO:0000256" key="2">
    <source>
        <dbReference type="ARBA" id="ARBA00022596"/>
    </source>
</evidence>